<name>A0AA88U3K6_9ASTE</name>
<feature type="coiled-coil region" evidence="3">
    <location>
        <begin position="58"/>
        <end position="92"/>
    </location>
</feature>
<comment type="caution">
    <text evidence="5">The sequence shown here is derived from an EMBL/GenBank/DDBJ whole genome shotgun (WGS) entry which is preliminary data.</text>
</comment>
<proteinExistence type="predicted"/>
<protein>
    <recommendedName>
        <fullName evidence="7">Cell division cycle 5-like protein</fullName>
    </recommendedName>
</protein>
<dbReference type="PANTHER" id="PTHR45885:SF1">
    <property type="entry name" value="CELL DIVISION CYCLE 5-LIKE PROTEIN"/>
    <property type="match status" value="1"/>
</dbReference>
<keyword evidence="3" id="KW-0175">Coiled coil</keyword>
<dbReference type="GO" id="GO:0005681">
    <property type="term" value="C:spliceosomal complex"/>
    <property type="evidence" value="ECO:0007669"/>
    <property type="project" value="TreeGrafter"/>
</dbReference>
<sequence length="422" mass="46219">ANHFIKEEAQFLRVAMGHENESLDEFLEAHRTCLNDMMYFPTRNAYGLSSVAGNLEKLAALQNEFENVKTRMDDDTKKAQRLEQKIKLLTNGYQMRAGKLWSQIEATFKKMDTAGTELECFQALQKQEHLASSNRINGLWEEVQKQKDLEQNFQRRYGNLIAEQERLERLMNEHREKAKMQEELAEKQRALELAAAAAEAEAAAEAAGAASAELANKQLALELVDAEIAAVAELAEKQRALEFAEANAAAAENQAVVSNSEMPEPVVSSGELGNSIAVEPSPDEARSQHSALTELPEAEGAEDQTVVSTSEVPGPVAASDGLENSKAVDAGLDDTNQEQAGMDLHVITAEHHADTDPPVLRSEISEPVAYSDGQVNCTTVDSISDETTNQRRDASAEQDRASPKRGLDSHPVEESVTMEMDG</sequence>
<evidence type="ECO:0000313" key="6">
    <source>
        <dbReference type="Proteomes" id="UP001187471"/>
    </source>
</evidence>
<evidence type="ECO:0008006" key="7">
    <source>
        <dbReference type="Google" id="ProtNLM"/>
    </source>
</evidence>
<feature type="region of interest" description="Disordered" evidence="4">
    <location>
        <begin position="371"/>
        <end position="422"/>
    </location>
</feature>
<reference evidence="5" key="1">
    <citation type="submission" date="2022-12" db="EMBL/GenBank/DDBJ databases">
        <title>Draft genome assemblies for two species of Escallonia (Escalloniales).</title>
        <authorList>
            <person name="Chanderbali A."/>
            <person name="Dervinis C."/>
            <person name="Anghel I."/>
            <person name="Soltis D."/>
            <person name="Soltis P."/>
            <person name="Zapata F."/>
        </authorList>
    </citation>
    <scope>NUCLEOTIDE SEQUENCE</scope>
    <source>
        <strain evidence="5">UCBG92.1500</strain>
        <tissue evidence="5">Leaf</tissue>
    </source>
</reference>
<feature type="region of interest" description="Disordered" evidence="4">
    <location>
        <begin position="254"/>
        <end position="322"/>
    </location>
</feature>
<keyword evidence="2" id="KW-0539">Nucleus</keyword>
<keyword evidence="1" id="KW-0238">DNA-binding</keyword>
<dbReference type="PANTHER" id="PTHR45885">
    <property type="entry name" value="CELL DIVISION CYCLE 5-LIKE PROTEIN"/>
    <property type="match status" value="1"/>
</dbReference>
<gene>
    <name evidence="5" type="ORF">RJ640_002161</name>
</gene>
<organism evidence="5 6">
    <name type="scientific">Escallonia rubra</name>
    <dbReference type="NCBI Taxonomy" id="112253"/>
    <lineage>
        <taxon>Eukaryota</taxon>
        <taxon>Viridiplantae</taxon>
        <taxon>Streptophyta</taxon>
        <taxon>Embryophyta</taxon>
        <taxon>Tracheophyta</taxon>
        <taxon>Spermatophyta</taxon>
        <taxon>Magnoliopsida</taxon>
        <taxon>eudicotyledons</taxon>
        <taxon>Gunneridae</taxon>
        <taxon>Pentapetalae</taxon>
        <taxon>asterids</taxon>
        <taxon>campanulids</taxon>
        <taxon>Escalloniales</taxon>
        <taxon>Escalloniaceae</taxon>
        <taxon>Escallonia</taxon>
    </lineage>
</organism>
<dbReference type="EMBL" id="JAVXUO010003021">
    <property type="protein sequence ID" value="KAK2967381.1"/>
    <property type="molecule type" value="Genomic_DNA"/>
</dbReference>
<feature type="coiled-coil region" evidence="3">
    <location>
        <begin position="157"/>
        <end position="201"/>
    </location>
</feature>
<keyword evidence="6" id="KW-1185">Reference proteome</keyword>
<evidence type="ECO:0000256" key="4">
    <source>
        <dbReference type="SAM" id="MobiDB-lite"/>
    </source>
</evidence>
<evidence type="ECO:0000256" key="1">
    <source>
        <dbReference type="ARBA" id="ARBA00023125"/>
    </source>
</evidence>
<dbReference type="GO" id="GO:0000974">
    <property type="term" value="C:Prp19 complex"/>
    <property type="evidence" value="ECO:0007669"/>
    <property type="project" value="InterPro"/>
</dbReference>
<evidence type="ECO:0000256" key="2">
    <source>
        <dbReference type="ARBA" id="ARBA00023242"/>
    </source>
</evidence>
<evidence type="ECO:0000256" key="3">
    <source>
        <dbReference type="SAM" id="Coils"/>
    </source>
</evidence>
<feature type="non-terminal residue" evidence="5">
    <location>
        <position position="1"/>
    </location>
</feature>
<feature type="compositionally biased region" description="Polar residues" evidence="4">
    <location>
        <begin position="373"/>
        <end position="387"/>
    </location>
</feature>
<dbReference type="Proteomes" id="UP001187471">
    <property type="component" value="Unassembled WGS sequence"/>
</dbReference>
<dbReference type="GO" id="GO:0003677">
    <property type="term" value="F:DNA binding"/>
    <property type="evidence" value="ECO:0007669"/>
    <property type="project" value="UniProtKB-KW"/>
</dbReference>
<accession>A0AA88U3K6</accession>
<dbReference type="GO" id="GO:0000398">
    <property type="term" value="P:mRNA splicing, via spliceosome"/>
    <property type="evidence" value="ECO:0007669"/>
    <property type="project" value="InterPro"/>
</dbReference>
<evidence type="ECO:0000313" key="5">
    <source>
        <dbReference type="EMBL" id="KAK2967381.1"/>
    </source>
</evidence>
<dbReference type="InterPro" id="IPR047242">
    <property type="entry name" value="CDC5L/Cef1"/>
</dbReference>
<dbReference type="AlphaFoldDB" id="A0AA88U3K6"/>
<feature type="compositionally biased region" description="Basic and acidic residues" evidence="4">
    <location>
        <begin position="388"/>
        <end position="413"/>
    </location>
</feature>